<dbReference type="Pfam" id="PF03372">
    <property type="entry name" value="Exo_endo_phos"/>
    <property type="match status" value="1"/>
</dbReference>
<dbReference type="EMBL" id="BAABAU010000003">
    <property type="protein sequence ID" value="GAA4267054.1"/>
    <property type="molecule type" value="Genomic_DNA"/>
</dbReference>
<reference evidence="3" key="1">
    <citation type="journal article" date="2019" name="Int. J. Syst. Evol. Microbiol.">
        <title>The Global Catalogue of Microorganisms (GCM) 10K type strain sequencing project: providing services to taxonomists for standard genome sequencing and annotation.</title>
        <authorList>
            <consortium name="The Broad Institute Genomics Platform"/>
            <consortium name="The Broad Institute Genome Sequencing Center for Infectious Disease"/>
            <person name="Wu L."/>
            <person name="Ma J."/>
        </authorList>
    </citation>
    <scope>NUCLEOTIDE SEQUENCE [LARGE SCALE GENOMIC DNA]</scope>
    <source>
        <strain evidence="3">JCM 17442</strain>
    </source>
</reference>
<keyword evidence="2" id="KW-0255">Endonuclease</keyword>
<gene>
    <name evidence="2" type="ORF">GCM10022256_26660</name>
</gene>
<feature type="domain" description="Endonuclease/exonuclease/phosphatase" evidence="1">
    <location>
        <begin position="19"/>
        <end position="263"/>
    </location>
</feature>
<evidence type="ECO:0000259" key="1">
    <source>
        <dbReference type="Pfam" id="PF03372"/>
    </source>
</evidence>
<dbReference type="InterPro" id="IPR005135">
    <property type="entry name" value="Endo/exonuclease/phosphatase"/>
</dbReference>
<dbReference type="RefSeq" id="WP_344796981.1">
    <property type="nucleotide sequence ID" value="NZ_BAABAU010000003.1"/>
</dbReference>
<protein>
    <submittedName>
        <fullName evidence="2">Endonuclease/exonuclease/phosphatase family protein</fullName>
    </submittedName>
</protein>
<dbReference type="SUPFAM" id="SSF56219">
    <property type="entry name" value="DNase I-like"/>
    <property type="match status" value="1"/>
</dbReference>
<keyword evidence="3" id="KW-1185">Reference proteome</keyword>
<evidence type="ECO:0000313" key="3">
    <source>
        <dbReference type="Proteomes" id="UP001501594"/>
    </source>
</evidence>
<proteinExistence type="predicted"/>
<name>A0ABP8E4M5_9MICO</name>
<accession>A0ABP8E4M5</accession>
<keyword evidence="2" id="KW-0540">Nuclease</keyword>
<dbReference type="GO" id="GO:0004519">
    <property type="term" value="F:endonuclease activity"/>
    <property type="evidence" value="ECO:0007669"/>
    <property type="project" value="UniProtKB-KW"/>
</dbReference>
<evidence type="ECO:0000313" key="2">
    <source>
        <dbReference type="EMBL" id="GAA4267054.1"/>
    </source>
</evidence>
<dbReference type="InterPro" id="IPR036691">
    <property type="entry name" value="Endo/exonu/phosph_ase_sf"/>
</dbReference>
<sequence length="284" mass="30863">MPETPPFVGEVQPPALHLMTLNLRRRMPAWRPGRADRWETRRPALARLLEVERPSILGLQEVLPDQSREVEAMLGDGYVSAGSGRERGGLGERCELHVDAERLRIVGERTWWLSNSPGVPGSRSFGNLFPRIVVQVELQDRATLTRFHVLVTHLDHLSERSRRAAAGLIRAEVESLDAPAAVLGDFNTGAGSATHRALTGGPLADSFDLARERLDPGFGSYSHYRPPRVGARRLDWILVSRGTAVDAAGVDAARPLGVAVSDHDPVHAVVRWDAGADGGAPSEG</sequence>
<comment type="caution">
    <text evidence="2">The sequence shown here is derived from an EMBL/GenBank/DDBJ whole genome shotgun (WGS) entry which is preliminary data.</text>
</comment>
<dbReference type="Gene3D" id="3.60.10.10">
    <property type="entry name" value="Endonuclease/exonuclease/phosphatase"/>
    <property type="match status" value="1"/>
</dbReference>
<dbReference type="Proteomes" id="UP001501594">
    <property type="component" value="Unassembled WGS sequence"/>
</dbReference>
<keyword evidence="2" id="KW-0378">Hydrolase</keyword>
<dbReference type="CDD" id="cd09083">
    <property type="entry name" value="EEP-1"/>
    <property type="match status" value="1"/>
</dbReference>
<organism evidence="2 3">
    <name type="scientific">Frondihabitans peucedani</name>
    <dbReference type="NCBI Taxonomy" id="598626"/>
    <lineage>
        <taxon>Bacteria</taxon>
        <taxon>Bacillati</taxon>
        <taxon>Actinomycetota</taxon>
        <taxon>Actinomycetes</taxon>
        <taxon>Micrococcales</taxon>
        <taxon>Microbacteriaceae</taxon>
        <taxon>Frondihabitans</taxon>
    </lineage>
</organism>